<dbReference type="Pfam" id="PF06094">
    <property type="entry name" value="GGACT"/>
    <property type="match status" value="1"/>
</dbReference>
<evidence type="ECO:0000256" key="1">
    <source>
        <dbReference type="ARBA" id="ARBA00023239"/>
    </source>
</evidence>
<keyword evidence="5" id="KW-0808">Transferase</keyword>
<dbReference type="CDD" id="cd06661">
    <property type="entry name" value="GGCT_like"/>
    <property type="match status" value="1"/>
</dbReference>
<proteinExistence type="predicted"/>
<dbReference type="EMBL" id="VBPB01000077">
    <property type="protein sequence ID" value="TMQ73236.1"/>
    <property type="molecule type" value="Genomic_DNA"/>
</dbReference>
<name>A0A538UBG3_UNCEI</name>
<dbReference type="GO" id="GO:0016740">
    <property type="term" value="F:transferase activity"/>
    <property type="evidence" value="ECO:0007669"/>
    <property type="project" value="UniProtKB-KW"/>
</dbReference>
<dbReference type="InterPro" id="IPR009288">
    <property type="entry name" value="AIG2-like_dom"/>
</dbReference>
<dbReference type="InterPro" id="IPR036568">
    <property type="entry name" value="GGCT-like_sf"/>
</dbReference>
<dbReference type="Proteomes" id="UP000319771">
    <property type="component" value="Unassembled WGS sequence"/>
</dbReference>
<dbReference type="PANTHER" id="PTHR12935">
    <property type="entry name" value="GAMMA-GLUTAMYLCYCLOTRANSFERASE"/>
    <property type="match status" value="1"/>
</dbReference>
<dbReference type="PANTHER" id="PTHR12935:SF0">
    <property type="entry name" value="GAMMA-GLUTAMYLCYCLOTRANSFERASE"/>
    <property type="match status" value="1"/>
</dbReference>
<evidence type="ECO:0000256" key="2">
    <source>
        <dbReference type="PIRSR" id="PIRSR617939-1"/>
    </source>
</evidence>
<feature type="domain" description="Gamma-glutamylcyclotransferase AIG2-like" evidence="4">
    <location>
        <begin position="3"/>
        <end position="120"/>
    </location>
</feature>
<evidence type="ECO:0000256" key="3">
    <source>
        <dbReference type="PIRSR" id="PIRSR617939-2"/>
    </source>
</evidence>
<dbReference type="SUPFAM" id="SSF110857">
    <property type="entry name" value="Gamma-glutamyl cyclotransferase-like"/>
    <property type="match status" value="1"/>
</dbReference>
<evidence type="ECO:0000313" key="6">
    <source>
        <dbReference type="Proteomes" id="UP000319771"/>
    </source>
</evidence>
<gene>
    <name evidence="5" type="ORF">E6K81_05220</name>
</gene>
<evidence type="ECO:0000259" key="4">
    <source>
        <dbReference type="Pfam" id="PF06094"/>
    </source>
</evidence>
<accession>A0A538UBG3</accession>
<dbReference type="Gene3D" id="3.10.490.10">
    <property type="entry name" value="Gamma-glutamyl cyclotransferase-like"/>
    <property type="match status" value="1"/>
</dbReference>
<protein>
    <submittedName>
        <fullName evidence="5">Gamma-glutamylcyclotransferase</fullName>
    </submittedName>
</protein>
<feature type="active site" description="Proton acceptor" evidence="2">
    <location>
        <position position="78"/>
    </location>
</feature>
<feature type="binding site" evidence="3">
    <location>
        <position position="130"/>
    </location>
    <ligand>
        <name>substrate</name>
    </ligand>
</feature>
<keyword evidence="1" id="KW-0456">Lyase</keyword>
<evidence type="ECO:0000313" key="5">
    <source>
        <dbReference type="EMBL" id="TMQ73236.1"/>
    </source>
</evidence>
<dbReference type="InterPro" id="IPR017939">
    <property type="entry name" value="G-Glutamylcylcotransferase"/>
</dbReference>
<sequence>MLYFAYGSNLDPDQMRSRCPESRVVGLAMLRDHRLTFPLYSEFWGGGAAGVSHAHGSTVWGVLYELSDDDLAKLDQYEGWRGVGDHHNLYDRDTVTVELTRPDDGSVPRRVRAYTYLARTLNPTPPSRRYLDVVLKGARHHRLPPEYVEALAAVEVGSETA</sequence>
<dbReference type="InterPro" id="IPR013024">
    <property type="entry name" value="GGCT-like"/>
</dbReference>
<reference evidence="5 6" key="1">
    <citation type="journal article" date="2019" name="Nat. Microbiol.">
        <title>Mediterranean grassland soil C-N compound turnover is dependent on rainfall and depth, and is mediated by genomically divergent microorganisms.</title>
        <authorList>
            <person name="Diamond S."/>
            <person name="Andeer P.F."/>
            <person name="Li Z."/>
            <person name="Crits-Christoph A."/>
            <person name="Burstein D."/>
            <person name="Anantharaman K."/>
            <person name="Lane K.R."/>
            <person name="Thomas B.C."/>
            <person name="Pan C."/>
            <person name="Northen T.R."/>
            <person name="Banfield J.F."/>
        </authorList>
    </citation>
    <scope>NUCLEOTIDE SEQUENCE [LARGE SCALE GENOMIC DNA]</scope>
    <source>
        <strain evidence="5">WS_11</strain>
    </source>
</reference>
<feature type="binding site" evidence="3">
    <location>
        <begin position="3"/>
        <end position="8"/>
    </location>
    <ligand>
        <name>substrate</name>
    </ligand>
</feature>
<comment type="caution">
    <text evidence="5">The sequence shown here is derived from an EMBL/GenBank/DDBJ whole genome shotgun (WGS) entry which is preliminary data.</text>
</comment>
<organism evidence="5 6">
    <name type="scientific">Eiseniibacteriota bacterium</name>
    <dbReference type="NCBI Taxonomy" id="2212470"/>
    <lineage>
        <taxon>Bacteria</taxon>
        <taxon>Candidatus Eiseniibacteriota</taxon>
    </lineage>
</organism>
<dbReference type="GO" id="GO:0003839">
    <property type="term" value="F:gamma-glutamylcyclotransferase activity"/>
    <property type="evidence" value="ECO:0007669"/>
    <property type="project" value="InterPro"/>
</dbReference>
<dbReference type="AlphaFoldDB" id="A0A538UBG3"/>